<dbReference type="Gene3D" id="3.40.50.300">
    <property type="entry name" value="P-loop containing nucleotide triphosphate hydrolases"/>
    <property type="match status" value="1"/>
</dbReference>
<evidence type="ECO:0000313" key="3">
    <source>
        <dbReference type="EMBL" id="MFC0518947.1"/>
    </source>
</evidence>
<dbReference type="Proteomes" id="UP001589828">
    <property type="component" value="Unassembled WGS sequence"/>
</dbReference>
<name>A0ABV6LHH4_9SPHI</name>
<keyword evidence="1" id="KW-1133">Transmembrane helix</keyword>
<feature type="transmembrane region" description="Helical" evidence="1">
    <location>
        <begin position="460"/>
        <end position="485"/>
    </location>
</feature>
<dbReference type="Pfam" id="PF00350">
    <property type="entry name" value="Dynamin_N"/>
    <property type="match status" value="1"/>
</dbReference>
<protein>
    <submittedName>
        <fullName evidence="3">Dynamin family protein</fullName>
    </submittedName>
</protein>
<comment type="caution">
    <text evidence="3">The sequence shown here is derived from an EMBL/GenBank/DDBJ whole genome shotgun (WGS) entry which is preliminary data.</text>
</comment>
<keyword evidence="1" id="KW-0472">Membrane</keyword>
<accession>A0ABV6LHH4</accession>
<dbReference type="RefSeq" id="WP_377026649.1">
    <property type="nucleotide sequence ID" value="NZ_JBHLTS010000080.1"/>
</dbReference>
<organism evidence="3 4">
    <name type="scientific">Mucilaginibacter angelicae</name>
    <dbReference type="NCBI Taxonomy" id="869718"/>
    <lineage>
        <taxon>Bacteria</taxon>
        <taxon>Pseudomonadati</taxon>
        <taxon>Bacteroidota</taxon>
        <taxon>Sphingobacteriia</taxon>
        <taxon>Sphingobacteriales</taxon>
        <taxon>Sphingobacteriaceae</taxon>
        <taxon>Mucilaginibacter</taxon>
    </lineage>
</organism>
<keyword evidence="4" id="KW-1185">Reference proteome</keyword>
<dbReference type="PANTHER" id="PTHR43681:SF1">
    <property type="entry name" value="SARCALUMENIN"/>
    <property type="match status" value="1"/>
</dbReference>
<proteinExistence type="predicted"/>
<keyword evidence="1" id="KW-0812">Transmembrane</keyword>
<dbReference type="EMBL" id="JBHLTS010000080">
    <property type="protein sequence ID" value="MFC0518947.1"/>
    <property type="molecule type" value="Genomic_DNA"/>
</dbReference>
<gene>
    <name evidence="3" type="ORF">ACFFGT_32330</name>
</gene>
<evidence type="ECO:0000259" key="2">
    <source>
        <dbReference type="Pfam" id="PF00350"/>
    </source>
</evidence>
<dbReference type="InterPro" id="IPR027417">
    <property type="entry name" value="P-loop_NTPase"/>
</dbReference>
<feature type="domain" description="Dynamin N-terminal" evidence="2">
    <location>
        <begin position="52"/>
        <end position="202"/>
    </location>
</feature>
<evidence type="ECO:0000256" key="1">
    <source>
        <dbReference type="SAM" id="Phobius"/>
    </source>
</evidence>
<evidence type="ECO:0000313" key="4">
    <source>
        <dbReference type="Proteomes" id="UP001589828"/>
    </source>
</evidence>
<dbReference type="InterPro" id="IPR045063">
    <property type="entry name" value="Dynamin_N"/>
</dbReference>
<dbReference type="PANTHER" id="PTHR43681">
    <property type="entry name" value="TRANSMEMBRANE GTPASE FZO"/>
    <property type="match status" value="1"/>
</dbReference>
<dbReference type="InterPro" id="IPR051943">
    <property type="entry name" value="TRAFAC_Dynamin-like_GTPase"/>
</dbReference>
<dbReference type="SUPFAM" id="SSF52540">
    <property type="entry name" value="P-loop containing nucleoside triphosphate hydrolases"/>
    <property type="match status" value="1"/>
</dbReference>
<sequence length="581" mass="64793">MKKNQATGDTRLKHLINILTASKPLFIAYGLEPLLNTWEQLYIAVYKPYFSIGITGESGRGKSTVINQLLGKDLVPTGTFPGTALLTRISYGSTAQLTCPQAAEPGTLLEVSARSWEKIMAASEGYVIDVNLKTPHPWLKKFNCELLDMPGTDNYTQKTGSLLPECDALLITVSATMALSQTELDFIEQWVLPLNIPRIAILITRLDQLPAKDQETLVHYILKTLENLRWDIPVYLTSGDKNLTGGEFAGSYGIAAVRQAAESWMTSQTHARLRFESLRAQVQLLLTQLITELETRRQQAQSVNQASQLAIEEAVAEITQLRLYWEQLRLEMEKRLACCERLLNDLLSQGRKDVLEQANVAISRTTLPKEFAEKELPLMLERQIRLIVKTAEATIQQQIAADGLWLKEKVADAFLREIHINRPERQPGSGDPSLNLNTRKYEDLQRSRQISRIFTGLATIGVYLLAGPLGIVISIGGGFISDAVIAGKIGQQREMLAKTIQDQVYKIFDDAIQTGTALITSHYRAAIQSTAEQETAWADLQGAYLRQQQDSHAENTGKLETDLSQATHLLTILLKQENLIS</sequence>
<reference evidence="3 4" key="1">
    <citation type="submission" date="2024-09" db="EMBL/GenBank/DDBJ databases">
        <authorList>
            <person name="Sun Q."/>
            <person name="Mori K."/>
        </authorList>
    </citation>
    <scope>NUCLEOTIDE SEQUENCE [LARGE SCALE GENOMIC DNA]</scope>
    <source>
        <strain evidence="3 4">NCAIM B.02415</strain>
    </source>
</reference>